<dbReference type="GO" id="GO:0005874">
    <property type="term" value="C:microtubule"/>
    <property type="evidence" value="ECO:0007669"/>
    <property type="project" value="TreeGrafter"/>
</dbReference>
<dbReference type="InterPro" id="IPR006602">
    <property type="entry name" value="DM10_dom"/>
</dbReference>
<dbReference type="Proteomes" id="UP000054350">
    <property type="component" value="Unassembled WGS sequence"/>
</dbReference>
<dbReference type="PANTHER" id="PTHR12086">
    <property type="entry name" value="EF-HAND DOMAIN C-TERMINAL CONTAINING PROTEIN"/>
    <property type="match status" value="1"/>
</dbReference>
<proteinExistence type="predicted"/>
<protein>
    <recommendedName>
        <fullName evidence="8">DM10 domain-containing protein</fullName>
    </recommendedName>
</protein>
<feature type="region of interest" description="Disordered" evidence="7">
    <location>
        <begin position="618"/>
        <end position="639"/>
    </location>
</feature>
<accession>A0A0L0RV63</accession>
<keyword evidence="3" id="KW-0963">Cytoplasm</keyword>
<dbReference type="FunFam" id="2.30.29.170:FF:000001">
    <property type="entry name" value="EF-hand domain containing 1"/>
    <property type="match status" value="1"/>
</dbReference>
<dbReference type="Gene3D" id="2.30.29.170">
    <property type="match status" value="3"/>
</dbReference>
<evidence type="ECO:0000256" key="1">
    <source>
        <dbReference type="ARBA" id="ARBA00004138"/>
    </source>
</evidence>
<organism evidence="9 10">
    <name type="scientific">Allomyces macrogynus (strain ATCC 38327)</name>
    <name type="common">Allomyces javanicus var. macrogynus</name>
    <dbReference type="NCBI Taxonomy" id="578462"/>
    <lineage>
        <taxon>Eukaryota</taxon>
        <taxon>Fungi</taxon>
        <taxon>Fungi incertae sedis</taxon>
        <taxon>Blastocladiomycota</taxon>
        <taxon>Blastocladiomycetes</taxon>
        <taxon>Blastocladiales</taxon>
        <taxon>Blastocladiaceae</taxon>
        <taxon>Allomyces</taxon>
    </lineage>
</organism>
<feature type="domain" description="DM10" evidence="8">
    <location>
        <begin position="127"/>
        <end position="236"/>
    </location>
</feature>
<evidence type="ECO:0000256" key="3">
    <source>
        <dbReference type="ARBA" id="ARBA00022490"/>
    </source>
</evidence>
<evidence type="ECO:0000259" key="8">
    <source>
        <dbReference type="PROSITE" id="PS51336"/>
    </source>
</evidence>
<feature type="domain" description="DM10" evidence="8">
    <location>
        <begin position="280"/>
        <end position="393"/>
    </location>
</feature>
<dbReference type="OrthoDB" id="10255210at2759"/>
<keyword evidence="5" id="KW-0206">Cytoskeleton</keyword>
<dbReference type="EMBL" id="GG745328">
    <property type="protein sequence ID" value="KNE54009.1"/>
    <property type="molecule type" value="Genomic_DNA"/>
</dbReference>
<dbReference type="STRING" id="578462.A0A0L0RV63"/>
<dbReference type="PROSITE" id="PS51336">
    <property type="entry name" value="DM10"/>
    <property type="match status" value="3"/>
</dbReference>
<evidence type="ECO:0000256" key="2">
    <source>
        <dbReference type="ARBA" id="ARBA00004245"/>
    </source>
</evidence>
<dbReference type="VEuPathDB" id="FungiDB:AMAG_00004"/>
<evidence type="ECO:0000256" key="4">
    <source>
        <dbReference type="ARBA" id="ARBA00022737"/>
    </source>
</evidence>
<evidence type="ECO:0000256" key="7">
    <source>
        <dbReference type="SAM" id="MobiDB-lite"/>
    </source>
</evidence>
<comment type="subcellular location">
    <subcellularLocation>
        <location evidence="1">Cell projection</location>
        <location evidence="1">Cilium</location>
    </subcellularLocation>
    <subcellularLocation>
        <location evidence="2">Cytoplasm</location>
        <location evidence="2">Cytoskeleton</location>
    </subcellularLocation>
</comment>
<name>A0A0L0RV63_ALLM3</name>
<dbReference type="PANTHER" id="PTHR12086:SF11">
    <property type="entry name" value="EF-HAND DOMAIN-CONTAINING FAMILY MEMBER C2"/>
    <property type="match status" value="1"/>
</dbReference>
<dbReference type="eggNOG" id="KOG0043">
    <property type="taxonomic scope" value="Eukaryota"/>
</dbReference>
<gene>
    <name evidence="9" type="ORF">AMAG_00004</name>
</gene>
<sequence length="653" mass="72758">MSQQRTVHISSSPPSRPISGSPTASPRAAAGARSPTRPPTVGQVNPHLVCDVRASLPFLPGYQFNFNDSHAFDYSNTVPVFKEERPGIGGVLLPGQDEKRVQTSAHQLQQLVSDPNAESVPAWIAFDRKVLRFYAYFQEAVQERREEQFRIRKVNILFYLEDDTVHVIEPRGQNSGIPQGTLIRRHRMPRPGTDPHKAQYYLFSDLSVGKEVTFYARTFKIVGCDAFTRDFLTSLAIPVAPNSDYPNDPYESHRREVLARMRPTRPVPPRPSLKKFLENDRKVLRFYSVWDDTTSAFGDARKLVLHYFLADDTLEIHEHIAPNSGRDGNTAFLKRGKVPKRIKVGSSQAVVPRSEDFYTDRDLMIGAVLNVYGRPFLLCDCDEFTKEYYRDRYGLHDFTSIPYDAIYLEHAAMPDVPLAPLLGPLGGQVGSAPAPAAATAYVPPEYNGWGSEEDSLGSCLALTPKPPKKDVKKDHYYGQTVLRFAAVLNTARQVDRERRFVVTYHLSDDTVHVFEPHQRNSGIVGGKWLERCRVKVPGSSRSLNTHDLYLGAELVLAGFPFVIIGADEFALRYMDANPHQFPNHMPRGHTMAAFVPSDMERGRVRFADPDPEAVRDAAHAGNVPSVPGGGAGSEVEGEGMARFDSKAALGASV</sequence>
<evidence type="ECO:0000313" key="9">
    <source>
        <dbReference type="EMBL" id="KNE54009.1"/>
    </source>
</evidence>
<dbReference type="Pfam" id="PF06565">
    <property type="entry name" value="DM10_dom"/>
    <property type="match status" value="3"/>
</dbReference>
<dbReference type="FunFam" id="2.30.29.170:FF:000002">
    <property type="entry name" value="EF-hand domain (C-terminal) containing 1"/>
    <property type="match status" value="1"/>
</dbReference>
<dbReference type="AlphaFoldDB" id="A0A0L0RV63"/>
<keyword evidence="4" id="KW-0677">Repeat</keyword>
<evidence type="ECO:0000313" key="10">
    <source>
        <dbReference type="Proteomes" id="UP000054350"/>
    </source>
</evidence>
<reference evidence="10" key="2">
    <citation type="submission" date="2009-11" db="EMBL/GenBank/DDBJ databases">
        <title>The Genome Sequence of Allomyces macrogynus strain ATCC 38327.</title>
        <authorList>
            <consortium name="The Broad Institute Genome Sequencing Platform"/>
            <person name="Russ C."/>
            <person name="Cuomo C."/>
            <person name="Shea T."/>
            <person name="Young S.K."/>
            <person name="Zeng Q."/>
            <person name="Koehrsen M."/>
            <person name="Haas B."/>
            <person name="Borodovsky M."/>
            <person name="Guigo R."/>
            <person name="Alvarado L."/>
            <person name="Berlin A."/>
            <person name="Borenstein D."/>
            <person name="Chen Z."/>
            <person name="Engels R."/>
            <person name="Freedman E."/>
            <person name="Gellesch M."/>
            <person name="Goldberg J."/>
            <person name="Griggs A."/>
            <person name="Gujja S."/>
            <person name="Heiman D."/>
            <person name="Hepburn T."/>
            <person name="Howarth C."/>
            <person name="Jen D."/>
            <person name="Larson L."/>
            <person name="Lewis B."/>
            <person name="Mehta T."/>
            <person name="Park D."/>
            <person name="Pearson M."/>
            <person name="Roberts A."/>
            <person name="Saif S."/>
            <person name="Shenoy N."/>
            <person name="Sisk P."/>
            <person name="Stolte C."/>
            <person name="Sykes S."/>
            <person name="Walk T."/>
            <person name="White J."/>
            <person name="Yandava C."/>
            <person name="Burger G."/>
            <person name="Gray M.W."/>
            <person name="Holland P.W.H."/>
            <person name="King N."/>
            <person name="Lang F.B.F."/>
            <person name="Roger A.J."/>
            <person name="Ruiz-Trillo I."/>
            <person name="Lander E."/>
            <person name="Nusbaum C."/>
        </authorList>
    </citation>
    <scope>NUCLEOTIDE SEQUENCE [LARGE SCALE GENOMIC DNA]</scope>
    <source>
        <strain evidence="10">ATCC 38327</strain>
    </source>
</reference>
<keyword evidence="6" id="KW-0966">Cell projection</keyword>
<feature type="region of interest" description="Disordered" evidence="7">
    <location>
        <begin position="1"/>
        <end position="44"/>
    </location>
</feature>
<dbReference type="InterPro" id="IPR040193">
    <property type="entry name" value="EFHC1/EFHC2/EFHB"/>
</dbReference>
<evidence type="ECO:0000256" key="6">
    <source>
        <dbReference type="ARBA" id="ARBA00023273"/>
    </source>
</evidence>
<reference evidence="9 10" key="1">
    <citation type="submission" date="2009-11" db="EMBL/GenBank/DDBJ databases">
        <title>Annotation of Allomyces macrogynus ATCC 38327.</title>
        <authorList>
            <consortium name="The Broad Institute Genome Sequencing Platform"/>
            <person name="Russ C."/>
            <person name="Cuomo C."/>
            <person name="Burger G."/>
            <person name="Gray M.W."/>
            <person name="Holland P.W.H."/>
            <person name="King N."/>
            <person name="Lang F.B.F."/>
            <person name="Roger A.J."/>
            <person name="Ruiz-Trillo I."/>
            <person name="Young S.K."/>
            <person name="Zeng Q."/>
            <person name="Gargeya S."/>
            <person name="Fitzgerald M."/>
            <person name="Haas B."/>
            <person name="Abouelleil A."/>
            <person name="Alvarado L."/>
            <person name="Arachchi H.M."/>
            <person name="Berlin A."/>
            <person name="Chapman S.B."/>
            <person name="Gearin G."/>
            <person name="Goldberg J."/>
            <person name="Griggs A."/>
            <person name="Gujja S."/>
            <person name="Hansen M."/>
            <person name="Heiman D."/>
            <person name="Howarth C."/>
            <person name="Larimer J."/>
            <person name="Lui A."/>
            <person name="MacDonald P.J.P."/>
            <person name="McCowen C."/>
            <person name="Montmayeur A."/>
            <person name="Murphy C."/>
            <person name="Neiman D."/>
            <person name="Pearson M."/>
            <person name="Priest M."/>
            <person name="Roberts A."/>
            <person name="Saif S."/>
            <person name="Shea T."/>
            <person name="Sisk P."/>
            <person name="Stolte C."/>
            <person name="Sykes S."/>
            <person name="Wortman J."/>
            <person name="Nusbaum C."/>
            <person name="Birren B."/>
        </authorList>
    </citation>
    <scope>NUCLEOTIDE SEQUENCE [LARGE SCALE GENOMIC DNA]</scope>
    <source>
        <strain evidence="9 10">ATCC 38327</strain>
    </source>
</reference>
<keyword evidence="10" id="KW-1185">Reference proteome</keyword>
<dbReference type="FunFam" id="2.30.29.170:FF:000004">
    <property type="entry name" value="EF-hand domain containing 2"/>
    <property type="match status" value="1"/>
</dbReference>
<dbReference type="GO" id="GO:0005929">
    <property type="term" value="C:cilium"/>
    <property type="evidence" value="ECO:0007669"/>
    <property type="project" value="UniProtKB-SubCell"/>
</dbReference>
<feature type="compositionally biased region" description="Low complexity" evidence="7">
    <location>
        <begin position="10"/>
        <end position="35"/>
    </location>
</feature>
<feature type="domain" description="DM10" evidence="8">
    <location>
        <begin position="478"/>
        <end position="578"/>
    </location>
</feature>
<dbReference type="SMART" id="SM00676">
    <property type="entry name" value="DM10"/>
    <property type="match status" value="3"/>
</dbReference>
<evidence type="ECO:0000256" key="5">
    <source>
        <dbReference type="ARBA" id="ARBA00023212"/>
    </source>
</evidence>